<keyword evidence="1" id="KW-1133">Transmembrane helix</keyword>
<dbReference type="STRING" id="70601.gene:9377618"/>
<dbReference type="EnsemblBacteria" id="BAA29764">
    <property type="protein sequence ID" value="BAA29764"/>
    <property type="gene ID" value="BAA29764"/>
</dbReference>
<dbReference type="AlphaFoldDB" id="O58406"/>
<dbReference type="PIR" id="B71113">
    <property type="entry name" value="B71113"/>
</dbReference>
<evidence type="ECO:0000313" key="3">
    <source>
        <dbReference type="Proteomes" id="UP000000752"/>
    </source>
</evidence>
<accession>O58406</accession>
<evidence type="ECO:0000313" key="2">
    <source>
        <dbReference type="EMBL" id="BAA29764.1"/>
    </source>
</evidence>
<feature type="transmembrane region" description="Helical" evidence="1">
    <location>
        <begin position="35"/>
        <end position="54"/>
    </location>
</feature>
<keyword evidence="1" id="KW-0812">Transmembrane</keyword>
<evidence type="ECO:0000256" key="1">
    <source>
        <dbReference type="SAM" id="Phobius"/>
    </source>
</evidence>
<dbReference type="eggNOG" id="arCOG01615">
    <property type="taxonomic scope" value="Archaea"/>
</dbReference>
<proteinExistence type="predicted"/>
<dbReference type="InterPro" id="IPR005642">
    <property type="entry name" value="LysO"/>
</dbReference>
<evidence type="ECO:0008006" key="4">
    <source>
        <dbReference type="Google" id="ProtNLM"/>
    </source>
</evidence>
<dbReference type="Proteomes" id="UP000000752">
    <property type="component" value="Chromosome"/>
</dbReference>
<protein>
    <recommendedName>
        <fullName evidence="4">Lysine exporter LysO family protein</fullName>
    </recommendedName>
</protein>
<feature type="transmembrane region" description="Helical" evidence="1">
    <location>
        <begin position="6"/>
        <end position="23"/>
    </location>
</feature>
<sequence length="199" mass="21059">MGGDKVKFTILVLISLSIGFILGKLGINPGNSYEVSLYILIFIIGLDLGLNTKIKDFKKVLSHKTIALPFSTLIGSIIGGALASLVIDIPLKWSLAISAGVGWYSLTGAILAQYSPIYGVIGFLTNFIREVFTVLSYPMLAKIFGKEPSISIGGATTMDSTLPIIVKFGGKEAGVIAFIHGFLLSLLVPIIVPALTSGE</sequence>
<dbReference type="GO" id="GO:0005886">
    <property type="term" value="C:plasma membrane"/>
    <property type="evidence" value="ECO:0007669"/>
    <property type="project" value="TreeGrafter"/>
</dbReference>
<feature type="transmembrane region" description="Helical" evidence="1">
    <location>
        <begin position="66"/>
        <end position="86"/>
    </location>
</feature>
<dbReference type="PANTHER" id="PTHR35804:SF1">
    <property type="entry name" value="LYSINE EXPORTER LYSO"/>
    <property type="match status" value="1"/>
</dbReference>
<gene>
    <name evidence="2" type="ordered locus">PH0673</name>
</gene>
<name>O58406_PYRHO</name>
<keyword evidence="1" id="KW-0472">Membrane</keyword>
<dbReference type="PANTHER" id="PTHR35804">
    <property type="entry name" value="LYSINE EXPORTER LYSO"/>
    <property type="match status" value="1"/>
</dbReference>
<organism evidence="2 3">
    <name type="scientific">Pyrococcus horikoshii (strain ATCC 700860 / DSM 12428 / JCM 9974 / NBRC 100139 / OT-3)</name>
    <dbReference type="NCBI Taxonomy" id="70601"/>
    <lineage>
        <taxon>Archaea</taxon>
        <taxon>Methanobacteriati</taxon>
        <taxon>Methanobacteriota</taxon>
        <taxon>Thermococci</taxon>
        <taxon>Thermococcales</taxon>
        <taxon>Thermococcaceae</taxon>
        <taxon>Pyrococcus</taxon>
    </lineage>
</organism>
<feature type="transmembrane region" description="Helical" evidence="1">
    <location>
        <begin position="175"/>
        <end position="196"/>
    </location>
</feature>
<dbReference type="Pfam" id="PF03956">
    <property type="entry name" value="Lys_export"/>
    <property type="match status" value="1"/>
</dbReference>
<keyword evidence="3" id="KW-1185">Reference proteome</keyword>
<dbReference type="KEGG" id="pho:PH0673"/>
<reference evidence="2 3" key="1">
    <citation type="journal article" date="1998" name="DNA Res.">
        <title>Complete sequence and gene organization of the genome of a hyper-thermophilic archaebacterium, Pyrococcus horikoshii OT3.</title>
        <authorList>
            <person name="Kawarabayasi Y."/>
            <person name="Sawada M."/>
            <person name="Horikawa H."/>
            <person name="Haikawa Y."/>
            <person name="Hino Y."/>
            <person name="Yamamoto S."/>
            <person name="Sekine M."/>
            <person name="Baba S."/>
            <person name="Kosugi H."/>
            <person name="Hosoyama A."/>
            <person name="Nagai Y."/>
            <person name="Sakai M."/>
            <person name="Ogura K."/>
            <person name="Otuka R."/>
            <person name="Nakazawa H."/>
            <person name="Takamiya M."/>
            <person name="Ohfuku Y."/>
            <person name="Funahashi T."/>
            <person name="Tanaka T."/>
            <person name="Kudoh Y."/>
            <person name="Yamazaki J."/>
            <person name="Kushida N."/>
            <person name="Oguchi A."/>
            <person name="Aoki K."/>
            <person name="Nakamura Y."/>
            <person name="Robb T.F."/>
            <person name="Horikoshi K."/>
            <person name="Masuchi Y."/>
            <person name="Shizuya H."/>
            <person name="Kikuchi H."/>
        </authorList>
    </citation>
    <scope>NUCLEOTIDE SEQUENCE [LARGE SCALE GENOMIC DNA]</scope>
    <source>
        <strain evidence="3">ATCC 700860 / DSM 12428 / JCM 9974 / NBRC 100139 / OT-3</strain>
    </source>
</reference>
<dbReference type="EMBL" id="BA000001">
    <property type="protein sequence ID" value="BAA29764.1"/>
    <property type="molecule type" value="Genomic_DNA"/>
</dbReference>
<dbReference type="GO" id="GO:0015661">
    <property type="term" value="F:L-lysine efflux transmembrane transporter activity"/>
    <property type="evidence" value="ECO:0007669"/>
    <property type="project" value="InterPro"/>
</dbReference>